<dbReference type="Gene3D" id="3.50.50.60">
    <property type="entry name" value="FAD/NAD(P)-binding domain"/>
    <property type="match status" value="1"/>
</dbReference>
<keyword evidence="2" id="KW-0285">Flavoprotein</keyword>
<dbReference type="Proteomes" id="UP001500975">
    <property type="component" value="Unassembled WGS sequence"/>
</dbReference>
<evidence type="ECO:0000259" key="4">
    <source>
        <dbReference type="Pfam" id="PF01494"/>
    </source>
</evidence>
<comment type="caution">
    <text evidence="5">The sequence shown here is derived from an EMBL/GenBank/DDBJ whole genome shotgun (WGS) entry which is preliminary data.</text>
</comment>
<reference evidence="6" key="1">
    <citation type="journal article" date="2019" name="Int. J. Syst. Evol. Microbiol.">
        <title>The Global Catalogue of Microorganisms (GCM) 10K type strain sequencing project: providing services to taxonomists for standard genome sequencing and annotation.</title>
        <authorList>
            <consortium name="The Broad Institute Genomics Platform"/>
            <consortium name="The Broad Institute Genome Sequencing Center for Infectious Disease"/>
            <person name="Wu L."/>
            <person name="Ma J."/>
        </authorList>
    </citation>
    <scope>NUCLEOTIDE SEQUENCE [LARGE SCALE GENOMIC DNA]</scope>
    <source>
        <strain evidence="6">JCM 17804</strain>
    </source>
</reference>
<evidence type="ECO:0000313" key="6">
    <source>
        <dbReference type="Proteomes" id="UP001500975"/>
    </source>
</evidence>
<dbReference type="SUPFAM" id="SSF51905">
    <property type="entry name" value="FAD/NAD(P)-binding domain"/>
    <property type="match status" value="1"/>
</dbReference>
<name>A0ABP8I5K0_9BURK</name>
<dbReference type="InterPro" id="IPR036188">
    <property type="entry name" value="FAD/NAD-bd_sf"/>
</dbReference>
<comment type="cofactor">
    <cofactor evidence="1">
        <name>FAD</name>
        <dbReference type="ChEBI" id="CHEBI:57692"/>
    </cofactor>
</comment>
<sequence>MQSKVPVVIVGGGPVGLSMAILLQRFGIDFVLLERSTSTTDHPKARGTYTRTMEIFRQWGIDQRMKRHALPDGSDFFAFCESMTGHEWGRTTPEPNLGHSPCWKIIQSQDTVEMELLDHARRSEVGRLLFGHEFLQYDEGPGGIAVTGRQVDSGEAITWHAQYLIAADGATSTVRRQADIEMRGPATLAVMANEYWQADLSHVRDAALCAGWRVYAKDSPYPITTVLNTNGKDKWLSLLPVGREVDERIGERTDDEVVRLARTVAGVPELDVKVINRSVWRMSRQVAATFRKGRVLLVGDSAHRFPPNGGYGMNSGIQDAHNLAWKLAFVLTGRAGARLLDSYDRERRPVAESNADFSLHNATRFIQCDEALRSGNRERIDFWIRDSDNHIHSIGQSLGFCYEDGAVIPDGTGRHILRPRWYEPTDRPGARFPHIWLDLARRHTTLDWFDREFVLVAGPKADGWMEAARAVSGRHGRVVQARQLEDSHEKDGLLLGLRGAVLVRPDGHVAFRMPWTPADPAAELSAVLSTLLDD</sequence>
<dbReference type="PANTHER" id="PTHR43004:SF19">
    <property type="entry name" value="BINDING MONOOXYGENASE, PUTATIVE (JCVI)-RELATED"/>
    <property type="match status" value="1"/>
</dbReference>
<evidence type="ECO:0000256" key="3">
    <source>
        <dbReference type="ARBA" id="ARBA00022827"/>
    </source>
</evidence>
<dbReference type="InterPro" id="IPR050641">
    <property type="entry name" value="RIFMO-like"/>
</dbReference>
<dbReference type="Gene3D" id="3.40.30.120">
    <property type="match status" value="1"/>
</dbReference>
<feature type="domain" description="FAD-binding" evidence="4">
    <location>
        <begin position="4"/>
        <end position="358"/>
    </location>
</feature>
<dbReference type="Gene3D" id="3.30.9.10">
    <property type="entry name" value="D-Amino Acid Oxidase, subunit A, domain 2"/>
    <property type="match status" value="1"/>
</dbReference>
<dbReference type="EMBL" id="BAABGJ010000076">
    <property type="protein sequence ID" value="GAA4351807.1"/>
    <property type="molecule type" value="Genomic_DNA"/>
</dbReference>
<evidence type="ECO:0000256" key="2">
    <source>
        <dbReference type="ARBA" id="ARBA00022630"/>
    </source>
</evidence>
<accession>A0ABP8I5K0</accession>
<organism evidence="5 6">
    <name type="scientific">Variovorax defluvii</name>
    <dbReference type="NCBI Taxonomy" id="913761"/>
    <lineage>
        <taxon>Bacteria</taxon>
        <taxon>Pseudomonadati</taxon>
        <taxon>Pseudomonadota</taxon>
        <taxon>Betaproteobacteria</taxon>
        <taxon>Burkholderiales</taxon>
        <taxon>Comamonadaceae</taxon>
        <taxon>Variovorax</taxon>
    </lineage>
</organism>
<dbReference type="Pfam" id="PF01494">
    <property type="entry name" value="FAD_binding_3"/>
    <property type="match status" value="1"/>
</dbReference>
<dbReference type="PANTHER" id="PTHR43004">
    <property type="entry name" value="TRK SYSTEM POTASSIUM UPTAKE PROTEIN"/>
    <property type="match status" value="1"/>
</dbReference>
<keyword evidence="3" id="KW-0274">FAD</keyword>
<proteinExistence type="predicted"/>
<gene>
    <name evidence="5" type="ORF">GCM10023165_40320</name>
</gene>
<dbReference type="InterPro" id="IPR002938">
    <property type="entry name" value="FAD-bd"/>
</dbReference>
<dbReference type="PRINTS" id="PR00420">
    <property type="entry name" value="RNGMNOXGNASE"/>
</dbReference>
<evidence type="ECO:0000313" key="5">
    <source>
        <dbReference type="EMBL" id="GAA4351807.1"/>
    </source>
</evidence>
<keyword evidence="6" id="KW-1185">Reference proteome</keyword>
<dbReference type="RefSeq" id="WP_345540158.1">
    <property type="nucleotide sequence ID" value="NZ_BAABGJ010000076.1"/>
</dbReference>
<evidence type="ECO:0000256" key="1">
    <source>
        <dbReference type="ARBA" id="ARBA00001974"/>
    </source>
</evidence>
<protein>
    <submittedName>
        <fullName evidence="5">FAD-dependent oxidoreductase</fullName>
    </submittedName>
</protein>
<dbReference type="Pfam" id="PF21274">
    <property type="entry name" value="Rng_hyd_C"/>
    <property type="match status" value="1"/>
</dbReference>